<dbReference type="EMBL" id="LKEJ01000139">
    <property type="protein sequence ID" value="KTB61206.1"/>
    <property type="molecule type" value="Genomic_DNA"/>
</dbReference>
<comment type="subcellular location">
    <subcellularLocation>
        <location evidence="1">Cell outer membrane</location>
    </subcellularLocation>
</comment>
<comment type="similarity">
    <text evidence="2">Belongs to the MipA/OmpV family.</text>
</comment>
<keyword evidence="8" id="KW-1185">Reference proteome</keyword>
<evidence type="ECO:0000313" key="8">
    <source>
        <dbReference type="Proteomes" id="UP000053048"/>
    </source>
</evidence>
<keyword evidence="4 6" id="KW-0472">Membrane</keyword>
<dbReference type="Proteomes" id="UP000053048">
    <property type="component" value="Unassembled WGS sequence"/>
</dbReference>
<dbReference type="Pfam" id="PF06629">
    <property type="entry name" value="MipA"/>
    <property type="match status" value="1"/>
</dbReference>
<dbReference type="PANTHER" id="PTHR38776">
    <property type="entry name" value="MLTA-INTERACTING PROTEIN-RELATED"/>
    <property type="match status" value="1"/>
</dbReference>
<reference evidence="7 8" key="1">
    <citation type="submission" date="2015-09" db="EMBL/GenBank/DDBJ databases">
        <title>Genome sequence of ICMP 13104.</title>
        <authorList>
            <person name="Visnovsky S."/>
            <person name="Lu A."/>
            <person name="Panda P."/>
            <person name="Pitman A."/>
        </authorList>
    </citation>
    <scope>NUCLEOTIDE SEQUENCE [LARGE SCALE GENOMIC DNA]</scope>
    <source>
        <strain evidence="7 8">ICMP 13104</strain>
    </source>
</reference>
<dbReference type="GO" id="GO:0009279">
    <property type="term" value="C:cell outer membrane"/>
    <property type="evidence" value="ECO:0007669"/>
    <property type="project" value="UniProtKB-SubCell"/>
</dbReference>
<keyword evidence="6" id="KW-0812">Transmembrane</keyword>
<keyword evidence="3" id="KW-0732">Signal</keyword>
<protein>
    <submittedName>
        <fullName evidence="7">Structural protein MipA</fullName>
    </submittedName>
</protein>
<dbReference type="PANTHER" id="PTHR38776:SF1">
    <property type="entry name" value="MLTA-INTERACTING PROTEIN-RELATED"/>
    <property type="match status" value="1"/>
</dbReference>
<organism evidence="7 8">
    <name type="scientific">Pseudomonas viridiflava ICMP 13104</name>
    <dbReference type="NCBI Taxonomy" id="1198305"/>
    <lineage>
        <taxon>Bacteria</taxon>
        <taxon>Pseudomonadati</taxon>
        <taxon>Pseudomonadota</taxon>
        <taxon>Gammaproteobacteria</taxon>
        <taxon>Pseudomonadales</taxon>
        <taxon>Pseudomonadaceae</taxon>
        <taxon>Pseudomonas</taxon>
    </lineage>
</organism>
<name>A0A0W0HJY8_PSEVI</name>
<comment type="caution">
    <text evidence="7">The sequence shown here is derived from an EMBL/GenBank/DDBJ whole genome shotgun (WGS) entry which is preliminary data.</text>
</comment>
<evidence type="ECO:0000313" key="7">
    <source>
        <dbReference type="EMBL" id="KTB61206.1"/>
    </source>
</evidence>
<dbReference type="AlphaFoldDB" id="A0A0W0HJY8"/>
<sequence length="303" mass="32750">MTHDLSHSRVRHTLLNVLIASAAMALIGHAYAQGSDSADSQSILGDQFNVNFGLGMAVLPRYMGADEYRSQVLPMFGLGMAVLPRYMGADEYRSQVLPMLTVQRGIFFADTTRGLGLQWQSASGLGASAALNYDFGRTEKNSTNRPGSNELRGMGTVEGATVGDFTVSQQLTPWLSASAEAELRVAGEKRGNRYRLGFEGIAYHSQSDTVTLDIDAHAGDGRYNQTYFGVSPIQSQRSGFSRFTADSGIYAYSAALAWQHTFDAHWSTVASVGVTHYTDQTRGSPLVETDAEGSGLLALNYAF</sequence>
<dbReference type="InterPro" id="IPR010583">
    <property type="entry name" value="MipA"/>
</dbReference>
<evidence type="ECO:0000256" key="2">
    <source>
        <dbReference type="ARBA" id="ARBA00005722"/>
    </source>
</evidence>
<proteinExistence type="inferred from homology"/>
<evidence type="ECO:0000256" key="3">
    <source>
        <dbReference type="ARBA" id="ARBA00022729"/>
    </source>
</evidence>
<keyword evidence="5" id="KW-0998">Cell outer membrane</keyword>
<evidence type="ECO:0000256" key="6">
    <source>
        <dbReference type="SAM" id="Phobius"/>
    </source>
</evidence>
<evidence type="ECO:0000256" key="4">
    <source>
        <dbReference type="ARBA" id="ARBA00023136"/>
    </source>
</evidence>
<gene>
    <name evidence="7" type="ORF">AO067_11760</name>
</gene>
<feature type="transmembrane region" description="Helical" evidence="6">
    <location>
        <begin position="12"/>
        <end position="32"/>
    </location>
</feature>
<keyword evidence="6" id="KW-1133">Transmembrane helix</keyword>
<accession>A0A0W0HJY8</accession>
<evidence type="ECO:0000256" key="1">
    <source>
        <dbReference type="ARBA" id="ARBA00004442"/>
    </source>
</evidence>
<evidence type="ECO:0000256" key="5">
    <source>
        <dbReference type="ARBA" id="ARBA00023237"/>
    </source>
</evidence>